<dbReference type="InterPro" id="IPR013919">
    <property type="entry name" value="Pex16"/>
</dbReference>
<keyword evidence="3" id="KW-0962">Peroxisome biogenesis</keyword>
<dbReference type="EnsemblMetazoa" id="ISCW013288-RA">
    <property type="protein sequence ID" value="ISCW013288-PA"/>
    <property type="gene ID" value="ISCW013288"/>
</dbReference>
<dbReference type="PANTHER" id="PTHR13299">
    <property type="entry name" value="PEROXISOMAL MEMBRANE PROTEIN PEX16"/>
    <property type="match status" value="1"/>
</dbReference>
<evidence type="ECO:0000313" key="7">
    <source>
        <dbReference type="Proteomes" id="UP000001555"/>
    </source>
</evidence>
<reference evidence="6" key="2">
    <citation type="submission" date="2020-05" db="UniProtKB">
        <authorList>
            <consortium name="EnsemblMetazoa"/>
        </authorList>
    </citation>
    <scope>IDENTIFICATION</scope>
    <source>
        <strain evidence="6">wikel</strain>
    </source>
</reference>
<organism>
    <name type="scientific">Ixodes scapularis</name>
    <name type="common">Black-legged tick</name>
    <name type="synonym">Deer tick</name>
    <dbReference type="NCBI Taxonomy" id="6945"/>
    <lineage>
        <taxon>Eukaryota</taxon>
        <taxon>Metazoa</taxon>
        <taxon>Ecdysozoa</taxon>
        <taxon>Arthropoda</taxon>
        <taxon>Chelicerata</taxon>
        <taxon>Arachnida</taxon>
        <taxon>Acari</taxon>
        <taxon>Parasitiformes</taxon>
        <taxon>Ixodida</taxon>
        <taxon>Ixodoidea</taxon>
        <taxon>Ixodidae</taxon>
        <taxon>Ixodinae</taxon>
        <taxon>Ixodes</taxon>
    </lineage>
</organism>
<evidence type="ECO:0000256" key="1">
    <source>
        <dbReference type="ARBA" id="ARBA00009505"/>
    </source>
</evidence>
<dbReference type="PANTHER" id="PTHR13299:SF0">
    <property type="entry name" value="PEROXISOMAL MEMBRANE PROTEIN PEX16"/>
    <property type="match status" value="1"/>
</dbReference>
<feature type="non-terminal residue" evidence="5">
    <location>
        <position position="1"/>
    </location>
</feature>
<dbReference type="VEuPathDB" id="VectorBase:ISCI013288"/>
<evidence type="ECO:0000256" key="2">
    <source>
        <dbReference type="ARBA" id="ARBA00018577"/>
    </source>
</evidence>
<evidence type="ECO:0007829" key="8">
    <source>
        <dbReference type="PeptideAtlas" id="B7QA58"/>
    </source>
</evidence>
<keyword evidence="7" id="KW-1185">Reference proteome</keyword>
<dbReference type="GO" id="GO:0005778">
    <property type="term" value="C:peroxisomal membrane"/>
    <property type="evidence" value="ECO:0000318"/>
    <property type="project" value="GO_Central"/>
</dbReference>
<dbReference type="VEuPathDB" id="VectorBase:ISCP_018895"/>
<dbReference type="OrthoDB" id="2021143at2759"/>
<dbReference type="FunCoup" id="B7QA58">
    <property type="interactions" value="1414"/>
</dbReference>
<dbReference type="Proteomes" id="UP000001555">
    <property type="component" value="Unassembled WGS sequence"/>
</dbReference>
<dbReference type="VEuPathDB" id="VectorBase:ISCW013288"/>
<protein>
    <recommendedName>
        <fullName evidence="2 3">Peroxisomal membrane protein PEX16</fullName>
    </recommendedName>
</protein>
<comment type="subcellular location">
    <subcellularLocation>
        <location evidence="3">Peroxisome membrane</location>
    </subcellularLocation>
</comment>
<proteinExistence type="evidence at protein level"/>
<dbReference type="InParanoid" id="B7QA58"/>
<dbReference type="STRING" id="6945.B7QA58"/>
<reference evidence="5 7" key="1">
    <citation type="submission" date="2008-03" db="EMBL/GenBank/DDBJ databases">
        <title>Annotation of Ixodes scapularis.</title>
        <authorList>
            <consortium name="Ixodes scapularis Genome Project Consortium"/>
            <person name="Caler E."/>
            <person name="Hannick L.I."/>
            <person name="Bidwell S."/>
            <person name="Joardar V."/>
            <person name="Thiagarajan M."/>
            <person name="Amedeo P."/>
            <person name="Galinsky K.J."/>
            <person name="Schobel S."/>
            <person name="Inman J."/>
            <person name="Hostetler J."/>
            <person name="Miller J."/>
            <person name="Hammond M."/>
            <person name="Megy K."/>
            <person name="Lawson D."/>
            <person name="Kodira C."/>
            <person name="Sutton G."/>
            <person name="Meyer J."/>
            <person name="Hill C.A."/>
            <person name="Birren B."/>
            <person name="Nene V."/>
            <person name="Collins F."/>
            <person name="Alarcon-Chaidez F."/>
            <person name="Wikel S."/>
            <person name="Strausberg R."/>
        </authorList>
    </citation>
    <scope>NUCLEOTIDE SEQUENCE [LARGE SCALE GENOMIC DNA]</scope>
    <source>
        <strain evidence="7">Wikel</strain>
        <strain evidence="5">Wikel colony</strain>
    </source>
</reference>
<dbReference type="PaxDb" id="6945-B7QA58"/>
<evidence type="ECO:0000313" key="6">
    <source>
        <dbReference type="EnsemblMetazoa" id="ISCW013288-PA"/>
    </source>
</evidence>
<sequence>SGKAGMADLLVRYRELVKANPSLASELETVLRWISYFSAGRFGKSAVVAELLYSASSLLTLANDLILRHAANVPVHLVNPSISKLQSCLAVVEYLEVFMELAALHLRGDTARWVAVGLVQIIKYCSFVCASGRSNRTVLSTLSGLQCSPAVAPLDRRRQLQPAQGTSGGPSTPAAEPSYSLRHSGRIVRTLAGAPPASRRQWKPPGAQTEVLERTSPTPLQGPELAAELAHVLRPVAHLSALGIFGRASWGPWALAAALDLASLQVLARARPSLQPRERVELSRRFLHLVLYLVRSPFYKRVTERPLLSLLRGAGESVPFLGLVTRPLAEYLPEWQDTYCHNWSS</sequence>
<feature type="region of interest" description="Disordered" evidence="4">
    <location>
        <begin position="160"/>
        <end position="180"/>
    </location>
</feature>
<accession>B7QA58</accession>
<evidence type="ECO:0000256" key="4">
    <source>
        <dbReference type="SAM" id="MobiDB-lite"/>
    </source>
</evidence>
<gene>
    <name evidence="5" type="ORF">IscW_ISCW013288</name>
</gene>
<comment type="similarity">
    <text evidence="1 3">Belongs to the peroxin-16 family.</text>
</comment>
<keyword evidence="8" id="KW-1267">Proteomics identification</keyword>
<dbReference type="EMBL" id="DS892726">
    <property type="protein sequence ID" value="EEC15730.1"/>
    <property type="molecule type" value="Genomic_DNA"/>
</dbReference>
<feature type="region of interest" description="Disordered" evidence="4">
    <location>
        <begin position="194"/>
        <end position="220"/>
    </location>
</feature>
<dbReference type="HOGENOM" id="CLU_070601_0_0_1"/>
<dbReference type="AlphaFoldDB" id="B7QA58"/>
<dbReference type="GO" id="GO:0007031">
    <property type="term" value="P:peroxisome organization"/>
    <property type="evidence" value="ECO:0000318"/>
    <property type="project" value="GO_Central"/>
</dbReference>
<evidence type="ECO:0000256" key="3">
    <source>
        <dbReference type="RuleBase" id="RU365003"/>
    </source>
</evidence>
<keyword evidence="3" id="KW-0576">Peroxisome</keyword>
<dbReference type="EMBL" id="ABJB010110651">
    <property type="status" value="NOT_ANNOTATED_CDS"/>
    <property type="molecule type" value="Genomic_DNA"/>
</dbReference>
<evidence type="ECO:0000313" key="5">
    <source>
        <dbReference type="EMBL" id="EEC15730.1"/>
    </source>
</evidence>
<name>B7QA58_IXOSC</name>
<dbReference type="Pfam" id="PF08610">
    <property type="entry name" value="Pex16"/>
    <property type="match status" value="1"/>
</dbReference>